<dbReference type="Proteomes" id="UP001596201">
    <property type="component" value="Unassembled WGS sequence"/>
</dbReference>
<organism evidence="1 2">
    <name type="scientific">Salinirubrum litoreum</name>
    <dbReference type="NCBI Taxonomy" id="1126234"/>
    <lineage>
        <taxon>Archaea</taxon>
        <taxon>Methanobacteriati</taxon>
        <taxon>Methanobacteriota</taxon>
        <taxon>Stenosarchaea group</taxon>
        <taxon>Halobacteria</taxon>
        <taxon>Halobacteriales</taxon>
        <taxon>Haloferacaceae</taxon>
        <taxon>Salinirubrum</taxon>
    </lineage>
</organism>
<evidence type="ECO:0000313" key="2">
    <source>
        <dbReference type="Proteomes" id="UP001596201"/>
    </source>
</evidence>
<sequence>MDTDSIRDAVVTRARATFGATLRSVLFYRVEGGEATEDVWYVREDTAETREDPESRITAFSRDFPVESVGGGRMNPRELGDLQASLRLFEEAAVVRIHSYGRSGVVVSVDPESFGDLSGFVGEVDDSLAGEGVPDR</sequence>
<name>A0ABD5R740_9EURY</name>
<dbReference type="EMBL" id="JBHSKX010000001">
    <property type="protein sequence ID" value="MFC5365738.1"/>
    <property type="molecule type" value="Genomic_DNA"/>
</dbReference>
<dbReference type="Pfam" id="PF24366">
    <property type="entry name" value="DUF7522"/>
    <property type="match status" value="1"/>
</dbReference>
<evidence type="ECO:0008006" key="3">
    <source>
        <dbReference type="Google" id="ProtNLM"/>
    </source>
</evidence>
<gene>
    <name evidence="1" type="ORF">ACFPJ5_02225</name>
</gene>
<dbReference type="RefSeq" id="WP_227228980.1">
    <property type="nucleotide sequence ID" value="NZ_JAJCVJ010000001.1"/>
</dbReference>
<dbReference type="AlphaFoldDB" id="A0ABD5R740"/>
<evidence type="ECO:0000313" key="1">
    <source>
        <dbReference type="EMBL" id="MFC5365738.1"/>
    </source>
</evidence>
<keyword evidence="2" id="KW-1185">Reference proteome</keyword>
<accession>A0ABD5R740</accession>
<proteinExistence type="predicted"/>
<comment type="caution">
    <text evidence="1">The sequence shown here is derived from an EMBL/GenBank/DDBJ whole genome shotgun (WGS) entry which is preliminary data.</text>
</comment>
<protein>
    <recommendedName>
        <fullName evidence="3">Halobacterial output domain-containing protein</fullName>
    </recommendedName>
</protein>
<dbReference type="InterPro" id="IPR055944">
    <property type="entry name" value="DUF7522"/>
</dbReference>
<reference evidence="1 2" key="1">
    <citation type="journal article" date="2019" name="Int. J. Syst. Evol. Microbiol.">
        <title>The Global Catalogue of Microorganisms (GCM) 10K type strain sequencing project: providing services to taxonomists for standard genome sequencing and annotation.</title>
        <authorList>
            <consortium name="The Broad Institute Genomics Platform"/>
            <consortium name="The Broad Institute Genome Sequencing Center for Infectious Disease"/>
            <person name="Wu L."/>
            <person name="Ma J."/>
        </authorList>
    </citation>
    <scope>NUCLEOTIDE SEQUENCE [LARGE SCALE GENOMIC DNA]</scope>
    <source>
        <strain evidence="1 2">CGMCC 1.12237</strain>
    </source>
</reference>